<comment type="caution">
    <text evidence="1">The sequence shown here is derived from an EMBL/GenBank/DDBJ whole genome shotgun (WGS) entry which is preliminary data.</text>
</comment>
<keyword evidence="2" id="KW-1185">Reference proteome</keyword>
<proteinExistence type="predicted"/>
<gene>
    <name evidence="1" type="ORF">L2E82_19462</name>
</gene>
<sequence length="729" mass="84616">MGRIMKLQFEKSSIIATYSGLATRRDDRPLGRDATLRQEGYSASAQFLRLELDVRLIRLVKGAEVEVGTSVYTITVKNRYPLPRIDDLFDQLEGAVYFSKIDLRSGYHQLRVRESDVPKTAFRTRYGHYEFLVMPFGLTNAPAAFMDLMNRACHPFLEKFVIVFIDDILIYSKSWDEHKQHLQLILNLLRKEKLYAKFSKCEFWLQENQFLGHVIKIEGVKVDPAKIEAVMSWAPPKSPTEAEAQQEAFEKLRCALCEAPVLALPQGGEDFVLFTDASQIGLGCVLMQRGRVIAYASRQLKSHEKAYPVHDLELAAIVFALKIWRHYLYGVKFQVYSDHKSLKYLFDQKELNMRQRRRMDLLKDYDCEILYHPGKANREANDMKSERMVGYVDKLVENAQGVKTFQGRVWVPRHGETRQLLLEDAHCTRYSIHPGSTKMYRSLKPFYWWPGMKRDVGKYVKKCLTCLRVKANHQRPYGFQKQLGTKALMSTAYHSQTDVQTERTIQTLEDMFRASLIDFGGSRDDHLPLAEFTYNNTYHSSIQMAPFEVLYESPCRTPTCWSEAGEKTIAGPEIITETEMKIKSIREHMRVAQQRQKQYADKRRKPLEFQVGDMVMLKVSPWKGIIRFGKRGKLSPRFIGPFCIIQRVGAIAYKLELPDELRGIHNVFHISHLRKTLHDESARVSLAEVQLNKKLQYQEQPEEILDKKIKKLRNKEIRIVKVQGDIIEA</sequence>
<reference evidence="1 2" key="2">
    <citation type="journal article" date="2022" name="Mol. Ecol. Resour.">
        <title>The genomes of chicory, endive, great burdock and yacon provide insights into Asteraceae paleo-polyploidization history and plant inulin production.</title>
        <authorList>
            <person name="Fan W."/>
            <person name="Wang S."/>
            <person name="Wang H."/>
            <person name="Wang A."/>
            <person name="Jiang F."/>
            <person name="Liu H."/>
            <person name="Zhao H."/>
            <person name="Xu D."/>
            <person name="Zhang Y."/>
        </authorList>
    </citation>
    <scope>NUCLEOTIDE SEQUENCE [LARGE SCALE GENOMIC DNA]</scope>
    <source>
        <strain evidence="2">cv. Punajuju</strain>
        <tissue evidence="1">Leaves</tissue>
    </source>
</reference>
<reference evidence="2" key="1">
    <citation type="journal article" date="2022" name="Mol. Ecol. Resour.">
        <title>The genomes of chicory, endive, great burdock and yacon provide insights into Asteraceae palaeo-polyploidization history and plant inulin production.</title>
        <authorList>
            <person name="Fan W."/>
            <person name="Wang S."/>
            <person name="Wang H."/>
            <person name="Wang A."/>
            <person name="Jiang F."/>
            <person name="Liu H."/>
            <person name="Zhao H."/>
            <person name="Xu D."/>
            <person name="Zhang Y."/>
        </authorList>
    </citation>
    <scope>NUCLEOTIDE SEQUENCE [LARGE SCALE GENOMIC DNA]</scope>
    <source>
        <strain evidence="2">cv. Punajuju</strain>
    </source>
</reference>
<evidence type="ECO:0000313" key="2">
    <source>
        <dbReference type="Proteomes" id="UP001055811"/>
    </source>
</evidence>
<organism evidence="1 2">
    <name type="scientific">Cichorium intybus</name>
    <name type="common">Chicory</name>
    <dbReference type="NCBI Taxonomy" id="13427"/>
    <lineage>
        <taxon>Eukaryota</taxon>
        <taxon>Viridiplantae</taxon>
        <taxon>Streptophyta</taxon>
        <taxon>Embryophyta</taxon>
        <taxon>Tracheophyta</taxon>
        <taxon>Spermatophyta</taxon>
        <taxon>Magnoliopsida</taxon>
        <taxon>eudicotyledons</taxon>
        <taxon>Gunneridae</taxon>
        <taxon>Pentapetalae</taxon>
        <taxon>asterids</taxon>
        <taxon>campanulids</taxon>
        <taxon>Asterales</taxon>
        <taxon>Asteraceae</taxon>
        <taxon>Cichorioideae</taxon>
        <taxon>Cichorieae</taxon>
        <taxon>Cichoriinae</taxon>
        <taxon>Cichorium</taxon>
    </lineage>
</organism>
<protein>
    <submittedName>
        <fullName evidence="1">Uncharacterized protein</fullName>
    </submittedName>
</protein>
<accession>A0ACB9FBW4</accession>
<name>A0ACB9FBW4_CICIN</name>
<dbReference type="EMBL" id="CM042011">
    <property type="protein sequence ID" value="KAI3768632.1"/>
    <property type="molecule type" value="Genomic_DNA"/>
</dbReference>
<evidence type="ECO:0000313" key="1">
    <source>
        <dbReference type="EMBL" id="KAI3768632.1"/>
    </source>
</evidence>
<dbReference type="Proteomes" id="UP001055811">
    <property type="component" value="Linkage Group LG03"/>
</dbReference>